<dbReference type="EMBL" id="LN713926">
    <property type="protein sequence ID" value="CEK42315.1"/>
    <property type="molecule type" value="Genomic_DNA"/>
</dbReference>
<reference evidence="1" key="1">
    <citation type="submission" date="2014-12" db="EMBL/GenBank/DDBJ databases">
        <authorList>
            <person name="Hall J."/>
        </authorList>
    </citation>
    <scope>NUCLEOTIDE SEQUENCE [LARGE SCALE GENOMIC DNA]</scope>
    <source>
        <strain evidence="1">SBW25</strain>
        <plasmid evidence="1">pQBR57</plasmid>
    </source>
</reference>
<proteinExistence type="predicted"/>
<geneLocation type="plasmid" evidence="1">
    <name>pQBR57</name>
</geneLocation>
<protein>
    <submittedName>
        <fullName evidence="1">Uncharacterized protein</fullName>
    </submittedName>
</protein>
<gene>
    <name evidence="1" type="ORF">PQBR57_0362</name>
</gene>
<keyword evidence="1" id="KW-0614">Plasmid</keyword>
<dbReference type="AlphaFoldDB" id="A0A0G4E511"/>
<accession>A0A0G4E511</accession>
<evidence type="ECO:0000313" key="1">
    <source>
        <dbReference type="EMBL" id="CEK42315.1"/>
    </source>
</evidence>
<name>A0A0G4E511_PSEFS</name>
<reference evidence="1" key="2">
    <citation type="submission" date="2015-06" db="EMBL/GenBank/DDBJ databases">
        <title>Environmentally co-occuring mercury resistance plasmids are genetically and phenotypically diverse and confer variable context-dependent fitness effects.</title>
        <authorList>
            <person name="Hall J.P.J."/>
            <person name="Harrison E."/>
            <person name="Lilley A.K."/>
            <person name="Paterson S."/>
            <person name="Spiers A.J."/>
            <person name="Brockhurst M.A."/>
        </authorList>
    </citation>
    <scope>NUCLEOTIDE SEQUENCE [LARGE SCALE GENOMIC DNA]</scope>
    <source>
        <strain evidence="1">SBW25</strain>
        <plasmid evidence="1">pQBR57</plasmid>
    </source>
</reference>
<sequence>MEPQGRNPNKLGKLAPGVSSQDALVWERELCLLPGLP</sequence>
<organism evidence="1">
    <name type="scientific">Pseudomonas fluorescens (strain SBW25)</name>
    <dbReference type="NCBI Taxonomy" id="216595"/>
    <lineage>
        <taxon>Bacteria</taxon>
        <taxon>Pseudomonadati</taxon>
        <taxon>Pseudomonadota</taxon>
        <taxon>Gammaproteobacteria</taxon>
        <taxon>Pseudomonadales</taxon>
        <taxon>Pseudomonadaceae</taxon>
        <taxon>Pseudomonas</taxon>
    </lineage>
</organism>